<gene>
    <name evidence="1" type="ORF">LXM26_00555</name>
</gene>
<dbReference type="CDD" id="cd00229">
    <property type="entry name" value="SGNH_hydrolase"/>
    <property type="match status" value="1"/>
</dbReference>
<evidence type="ECO:0000313" key="2">
    <source>
        <dbReference type="Proteomes" id="UP001139000"/>
    </source>
</evidence>
<keyword evidence="2" id="KW-1185">Reference proteome</keyword>
<dbReference type="Gene3D" id="3.40.50.1110">
    <property type="entry name" value="SGNH hydrolase"/>
    <property type="match status" value="1"/>
</dbReference>
<dbReference type="EMBL" id="JAJTTC010000001">
    <property type="protein sequence ID" value="MCF0059964.1"/>
    <property type="molecule type" value="Genomic_DNA"/>
</dbReference>
<evidence type="ECO:0000313" key="1">
    <source>
        <dbReference type="EMBL" id="MCF0059964.1"/>
    </source>
</evidence>
<reference evidence="1" key="1">
    <citation type="submission" date="2021-12" db="EMBL/GenBank/DDBJ databases">
        <title>Novel species in genus Dyadobacter.</title>
        <authorList>
            <person name="Ma C."/>
        </authorList>
    </citation>
    <scope>NUCLEOTIDE SEQUENCE</scope>
    <source>
        <strain evidence="1">LJ419</strain>
    </source>
</reference>
<dbReference type="AlphaFoldDB" id="A0A9X1TCQ8"/>
<keyword evidence="1" id="KW-0378">Hydrolase</keyword>
<dbReference type="GO" id="GO:0016788">
    <property type="term" value="F:hydrolase activity, acting on ester bonds"/>
    <property type="evidence" value="ECO:0007669"/>
    <property type="project" value="UniProtKB-ARBA"/>
</dbReference>
<comment type="caution">
    <text evidence="1">The sequence shown here is derived from an EMBL/GenBank/DDBJ whole genome shotgun (WGS) entry which is preliminary data.</text>
</comment>
<protein>
    <submittedName>
        <fullName evidence="1">SGNH/GDSL hydrolase family protein</fullName>
    </submittedName>
</protein>
<dbReference type="Proteomes" id="UP001139000">
    <property type="component" value="Unassembled WGS sequence"/>
</dbReference>
<name>A0A9X1TCQ8_9BACT</name>
<sequence length="361" mass="39065">MVFQNSAGSGAGSWASISAAGSLGGSHRKSTTIGDKVTISWTGRALYLYIVQDSGGADFTITTDGVTKQFKETCNERDSVHRQKGFYRVPICLERDLFDGPHITVIQSVATTIQSTPTAPAFNLYVEGHVSISGIRTKPASNTRIINTTGDSWTVGVGATTLSNSYVSLLVRELSRASKQEWTLNNKAASGAAIVNTDTNNIITIFEQIVSSNANAPNSLTIQSGVNSLRSFGNGESAGQFIGYLRTALMLVEDIFDTSEMKVVVGTPGFISSHFRMVKMTYFNTILTTASYSQGEYELAVRLVRGLKNQFPWLRIADVYAAMNEDPKLVYPNNDPFDLGLHLNNSGHGVVASPYIESLMS</sequence>
<dbReference type="SUPFAM" id="SSF52266">
    <property type="entry name" value="SGNH hydrolase"/>
    <property type="match status" value="1"/>
</dbReference>
<accession>A0A9X1TCQ8</accession>
<organism evidence="1 2">
    <name type="scientific">Dyadobacter chenwenxiniae</name>
    <dbReference type="NCBI Taxonomy" id="2906456"/>
    <lineage>
        <taxon>Bacteria</taxon>
        <taxon>Pseudomonadati</taxon>
        <taxon>Bacteroidota</taxon>
        <taxon>Cytophagia</taxon>
        <taxon>Cytophagales</taxon>
        <taxon>Spirosomataceae</taxon>
        <taxon>Dyadobacter</taxon>
    </lineage>
</organism>
<dbReference type="InterPro" id="IPR036514">
    <property type="entry name" value="SGNH_hydro_sf"/>
</dbReference>
<dbReference type="RefSeq" id="WP_234652321.1">
    <property type="nucleotide sequence ID" value="NZ_CP094997.1"/>
</dbReference>
<proteinExistence type="predicted"/>